<evidence type="ECO:0000313" key="2">
    <source>
        <dbReference type="EMBL" id="MET2831003.1"/>
    </source>
</evidence>
<comment type="caution">
    <text evidence="2">The sequence shown here is derived from an EMBL/GenBank/DDBJ whole genome shotgun (WGS) entry which is preliminary data.</text>
</comment>
<gene>
    <name evidence="2" type="ORF">ABVQ20_28870</name>
</gene>
<name>A0ABV2DLV4_9HYPH</name>
<dbReference type="EMBL" id="JBEWSZ010000002">
    <property type="protein sequence ID" value="MET2831003.1"/>
    <property type="molecule type" value="Genomic_DNA"/>
</dbReference>
<keyword evidence="1" id="KW-1133">Transmembrane helix</keyword>
<protein>
    <submittedName>
        <fullName evidence="2">Uncharacterized protein</fullName>
    </submittedName>
</protein>
<keyword evidence="1" id="KW-0472">Membrane</keyword>
<proteinExistence type="predicted"/>
<accession>A0ABV2DLV4</accession>
<feature type="transmembrane region" description="Helical" evidence="1">
    <location>
        <begin position="12"/>
        <end position="34"/>
    </location>
</feature>
<feature type="transmembrane region" description="Helical" evidence="1">
    <location>
        <begin position="40"/>
        <end position="63"/>
    </location>
</feature>
<evidence type="ECO:0000256" key="1">
    <source>
        <dbReference type="SAM" id="Phobius"/>
    </source>
</evidence>
<keyword evidence="1" id="KW-0812">Transmembrane</keyword>
<evidence type="ECO:0000313" key="3">
    <source>
        <dbReference type="Proteomes" id="UP001548832"/>
    </source>
</evidence>
<organism evidence="2 3">
    <name type="scientific">Mesorhizobium shangrilense</name>
    <dbReference type="NCBI Taxonomy" id="460060"/>
    <lineage>
        <taxon>Bacteria</taxon>
        <taxon>Pseudomonadati</taxon>
        <taxon>Pseudomonadota</taxon>
        <taxon>Alphaproteobacteria</taxon>
        <taxon>Hyphomicrobiales</taxon>
        <taxon>Phyllobacteriaceae</taxon>
        <taxon>Mesorhizobium</taxon>
    </lineage>
</organism>
<dbReference type="Proteomes" id="UP001548832">
    <property type="component" value="Unassembled WGS sequence"/>
</dbReference>
<sequence>MKVIRTAISEFLGLFIDDGSLALFVVILIALVTAAVKTSIVSPLLGGGSLLLGCVVLLIESLYRAAHKQR</sequence>
<keyword evidence="3" id="KW-1185">Reference proteome</keyword>
<dbReference type="RefSeq" id="WP_354463095.1">
    <property type="nucleotide sequence ID" value="NZ_JBEWSZ010000002.1"/>
</dbReference>
<reference evidence="2 3" key="1">
    <citation type="submission" date="2024-06" db="EMBL/GenBank/DDBJ databases">
        <authorList>
            <person name="Kim D.-U."/>
        </authorList>
    </citation>
    <scope>NUCLEOTIDE SEQUENCE [LARGE SCALE GENOMIC DNA]</scope>
    <source>
        <strain evidence="2 3">KACC15460</strain>
    </source>
</reference>